<gene>
    <name evidence="2" type="ORF">H8S08_11160</name>
</gene>
<protein>
    <submittedName>
        <fullName evidence="2">Plug domain-containing protein</fullName>
    </submittedName>
</protein>
<accession>A0ABR7CPG8</accession>
<evidence type="ECO:0000256" key="1">
    <source>
        <dbReference type="SAM" id="MobiDB-lite"/>
    </source>
</evidence>
<reference evidence="2 3" key="1">
    <citation type="submission" date="2020-08" db="EMBL/GenBank/DDBJ databases">
        <title>Genome public.</title>
        <authorList>
            <person name="Liu C."/>
            <person name="Sun Q."/>
        </authorList>
    </citation>
    <scope>NUCLEOTIDE SEQUENCE [LARGE SCALE GENOMIC DNA]</scope>
    <source>
        <strain evidence="2 3">New-7</strain>
    </source>
</reference>
<dbReference type="Proteomes" id="UP000636891">
    <property type="component" value="Unassembled WGS sequence"/>
</dbReference>
<dbReference type="RefSeq" id="WP_186965926.1">
    <property type="nucleotide sequence ID" value="NZ_JACOOK010000006.1"/>
</dbReference>
<proteinExistence type="predicted"/>
<feature type="region of interest" description="Disordered" evidence="1">
    <location>
        <begin position="473"/>
        <end position="499"/>
    </location>
</feature>
<comment type="caution">
    <text evidence="2">The sequence shown here is derived from an EMBL/GenBank/DDBJ whole genome shotgun (WGS) entry which is preliminary data.</text>
</comment>
<evidence type="ECO:0000313" key="3">
    <source>
        <dbReference type="Proteomes" id="UP000636891"/>
    </source>
</evidence>
<name>A0ABR7CPG8_9BACT</name>
<dbReference type="EMBL" id="JACOOK010000006">
    <property type="protein sequence ID" value="MBC5617566.1"/>
    <property type="molecule type" value="Genomic_DNA"/>
</dbReference>
<sequence>MGSFLLTPQPGENYRAVCRCDTLSISSPLPPVREDACALNVTQTAGTVNFQVNGTVPEGSILAGHIRGMCCYLQKLSPQRNEGRIPVDSLPEGILHLLLIDSAGYPHTERLVYLSRPKEQWQATTDKSVYGKREKVTVNLALEQEGKPLAGDFSVSVTDANTVKTDSLAENIRSYLLLTSDLKGYIHNPGYYFFDDSPARRHYLDLVMLTHGWRRFNTENLFHPEPFTPKHYVEHGQYISGQVKTLGNKNAKLADVTAMAMNRKNIIGSAVTDSAGYFTMEGLDFQDTTYFLVSSKNKRGRVPYNVSVDTLYPRPVFKPLHPFPGSERLMARQERMNKYMDNLRYRYSTDGMREYDIPEVKVTATDPRRPRTSISGAVYDTATFGKFKDVSLYDYLLRIPGIYVLADPNTPGRVQRRFYIKDPMSSLRVPAQIRINGVGASADDNADYLKGYNMKDIEYINIVRETDLRIQRSPISVPPPRSKGEELESSGGVSPGEGQLLGSSKTLKESFGGMVVVDYLFYRPDYPYRIEIILKEGINTERDFTVYKAIGYAENAEFYHPVYDTPEKVNDKTPDHRTTLYWNPYLRIGPDGKSKIEFYSGDNDNPQYEITIEGITHEGAVYQYQQKIQ</sequence>
<keyword evidence="3" id="KW-1185">Reference proteome</keyword>
<evidence type="ECO:0000313" key="2">
    <source>
        <dbReference type="EMBL" id="MBC5617566.1"/>
    </source>
</evidence>
<organism evidence="2 3">
    <name type="scientific">Alistipes hominis</name>
    <dbReference type="NCBI Taxonomy" id="2763015"/>
    <lineage>
        <taxon>Bacteria</taxon>
        <taxon>Pseudomonadati</taxon>
        <taxon>Bacteroidota</taxon>
        <taxon>Bacteroidia</taxon>
        <taxon>Bacteroidales</taxon>
        <taxon>Rikenellaceae</taxon>
        <taxon>Alistipes</taxon>
    </lineage>
</organism>